<keyword evidence="2" id="KW-1185">Reference proteome</keyword>
<organism evidence="1 2">
    <name type="scientific">Hwanghaeella grinnelliae</name>
    <dbReference type="NCBI Taxonomy" id="2500179"/>
    <lineage>
        <taxon>Bacteria</taxon>
        <taxon>Pseudomonadati</taxon>
        <taxon>Pseudomonadota</taxon>
        <taxon>Alphaproteobacteria</taxon>
        <taxon>Rhodospirillales</taxon>
        <taxon>Rhodospirillaceae</taxon>
        <taxon>Hwanghaeella</taxon>
    </lineage>
</organism>
<proteinExistence type="predicted"/>
<dbReference type="Proteomes" id="UP000287447">
    <property type="component" value="Unassembled WGS sequence"/>
</dbReference>
<protein>
    <recommendedName>
        <fullName evidence="3">Chemotaxis protein</fullName>
    </recommendedName>
</protein>
<dbReference type="OrthoDB" id="8442309at2"/>
<gene>
    <name evidence="1" type="ORF">EOI86_21390</name>
</gene>
<evidence type="ECO:0008006" key="3">
    <source>
        <dbReference type="Google" id="ProtNLM"/>
    </source>
</evidence>
<dbReference type="AlphaFoldDB" id="A0A437QH20"/>
<reference evidence="2" key="1">
    <citation type="submission" date="2019-01" db="EMBL/GenBank/DDBJ databases">
        <title>Gri0909 isolated from a small marine red alga.</title>
        <authorList>
            <person name="Kim J."/>
            <person name="Jeong S.E."/>
            <person name="Jeon C.O."/>
        </authorList>
    </citation>
    <scope>NUCLEOTIDE SEQUENCE [LARGE SCALE GENOMIC DNA]</scope>
    <source>
        <strain evidence="2">Gri0909</strain>
    </source>
</reference>
<dbReference type="RefSeq" id="WP_127767736.1">
    <property type="nucleotide sequence ID" value="NZ_SADE01000004.1"/>
</dbReference>
<evidence type="ECO:0000313" key="2">
    <source>
        <dbReference type="Proteomes" id="UP000287447"/>
    </source>
</evidence>
<comment type="caution">
    <text evidence="1">The sequence shown here is derived from an EMBL/GenBank/DDBJ whole genome shotgun (WGS) entry which is preliminary data.</text>
</comment>
<name>A0A437QH20_9PROT</name>
<dbReference type="EMBL" id="SADE01000004">
    <property type="protein sequence ID" value="RVU33706.1"/>
    <property type="molecule type" value="Genomic_DNA"/>
</dbReference>
<sequence>MDQGREKDRKVLLGALRIATAQKEVVTNAQAISLEAMNAKSLVSRAGETARAIRPLTDQIDEFARKIIALIEQIRAAVIEVSRNTLATFTERVVAEHMKHASDLGRNSKFIGSVGGKLQAVTSGQNEIRQKALASYDRLSRLLDDIGMNLLAASVVVSKFRLEVGASDGPYTTNFESLVDKLNESVVQSRNSISESEIILQDCIRVLRR</sequence>
<evidence type="ECO:0000313" key="1">
    <source>
        <dbReference type="EMBL" id="RVU33706.1"/>
    </source>
</evidence>
<accession>A0A437QH20</accession>